<sequence>MQISKFRLAVAGVVTAASFSLAGAGVAAAYQPHMVNAREHLNQALFELQTADPDKGGHRDMAVDLVHRAIDQVNMGIDYADLHP</sequence>
<protein>
    <submittedName>
        <fullName evidence="2">Uncharacterized protein</fullName>
    </submittedName>
</protein>
<dbReference type="Proteomes" id="UP000465866">
    <property type="component" value="Chromosome"/>
</dbReference>
<dbReference type="KEGG" id="mcoo:MCOO_40950"/>
<dbReference type="EMBL" id="AP022569">
    <property type="protein sequence ID" value="BBX48080.1"/>
    <property type="molecule type" value="Genomic_DNA"/>
</dbReference>
<keyword evidence="1" id="KW-0732">Signal</keyword>
<accession>A0A7I7L132</accession>
<feature type="signal peptide" evidence="1">
    <location>
        <begin position="1"/>
        <end position="22"/>
    </location>
</feature>
<gene>
    <name evidence="2" type="ORF">MCOO_40950</name>
</gene>
<evidence type="ECO:0000313" key="2">
    <source>
        <dbReference type="EMBL" id="BBX48080.1"/>
    </source>
</evidence>
<feature type="chain" id="PRO_5038896775" evidence="1">
    <location>
        <begin position="23"/>
        <end position="84"/>
    </location>
</feature>
<organism evidence="2 3">
    <name type="scientific">Mycobacterium cookii</name>
    <dbReference type="NCBI Taxonomy" id="1775"/>
    <lineage>
        <taxon>Bacteria</taxon>
        <taxon>Bacillati</taxon>
        <taxon>Actinomycetota</taxon>
        <taxon>Actinomycetes</taxon>
        <taxon>Mycobacteriales</taxon>
        <taxon>Mycobacteriaceae</taxon>
        <taxon>Mycobacterium</taxon>
    </lineage>
</organism>
<name>A0A7I7L132_9MYCO</name>
<dbReference type="AlphaFoldDB" id="A0A7I7L132"/>
<evidence type="ECO:0000313" key="3">
    <source>
        <dbReference type="Proteomes" id="UP000465866"/>
    </source>
</evidence>
<proteinExistence type="predicted"/>
<keyword evidence="3" id="KW-1185">Reference proteome</keyword>
<evidence type="ECO:0000256" key="1">
    <source>
        <dbReference type="SAM" id="SignalP"/>
    </source>
</evidence>
<reference evidence="2 3" key="1">
    <citation type="journal article" date="2019" name="Emerg. Microbes Infect.">
        <title>Comprehensive subspecies identification of 175 nontuberculous mycobacteria species based on 7547 genomic profiles.</title>
        <authorList>
            <person name="Matsumoto Y."/>
            <person name="Kinjo T."/>
            <person name="Motooka D."/>
            <person name="Nabeya D."/>
            <person name="Jung N."/>
            <person name="Uechi K."/>
            <person name="Horii T."/>
            <person name="Iida T."/>
            <person name="Fujita J."/>
            <person name="Nakamura S."/>
        </authorList>
    </citation>
    <scope>NUCLEOTIDE SEQUENCE [LARGE SCALE GENOMIC DNA]</scope>
    <source>
        <strain evidence="2 3">JCM 12404</strain>
    </source>
</reference>